<accession>A0ABV6RLU5</accession>
<evidence type="ECO:0000313" key="2">
    <source>
        <dbReference type="EMBL" id="MFC0677955.1"/>
    </source>
</evidence>
<gene>
    <name evidence="2" type="ORF">ACFFGH_08890</name>
</gene>
<name>A0ABV6RLU5_9GAMM</name>
<dbReference type="EMBL" id="JBHLTG010000001">
    <property type="protein sequence ID" value="MFC0677955.1"/>
    <property type="molecule type" value="Genomic_DNA"/>
</dbReference>
<evidence type="ECO:0008006" key="4">
    <source>
        <dbReference type="Google" id="ProtNLM"/>
    </source>
</evidence>
<reference evidence="2 3" key="1">
    <citation type="submission" date="2024-09" db="EMBL/GenBank/DDBJ databases">
        <authorList>
            <person name="Sun Q."/>
            <person name="Mori K."/>
        </authorList>
    </citation>
    <scope>NUCLEOTIDE SEQUENCE [LARGE SCALE GENOMIC DNA]</scope>
    <source>
        <strain evidence="2 3">KCTC 23076</strain>
    </source>
</reference>
<keyword evidence="3" id="KW-1185">Reference proteome</keyword>
<keyword evidence="1" id="KW-0812">Transmembrane</keyword>
<keyword evidence="1" id="KW-0472">Membrane</keyword>
<organism evidence="2 3">
    <name type="scientific">Lysobacter korlensis</name>
    <dbReference type="NCBI Taxonomy" id="553636"/>
    <lineage>
        <taxon>Bacteria</taxon>
        <taxon>Pseudomonadati</taxon>
        <taxon>Pseudomonadota</taxon>
        <taxon>Gammaproteobacteria</taxon>
        <taxon>Lysobacterales</taxon>
        <taxon>Lysobacteraceae</taxon>
        <taxon>Lysobacter</taxon>
    </lineage>
</organism>
<sequence>MSALVPGARSVLAWLVLLAASVAGLLAPLDGWLFDLLVRVGPLKDPAAGVALVRYPGDWATGRPAALTALVDQLENAGAAEVLVIRPAGSAPARGALTLDAGDVCRPPAAQGVIRALPFERAGGGPCLIGTLARRLGVEPPAARTVSPDFTVRTATAVPRVDAHPWPSPALLQQAAGRRVALVFPEPALPVYLTPLYDADGLLEPSTLHALTLDALIKGDAIRWAPRGADVALALLVLLTLRFGLRQARFRTLLWASLAATVPLLLLSFVLLRWAGLYLAPTAGLIALAYFALHTLVRRNRALSETLVELDHRLTGLVQQPLRRTFDQPAELTWEHVNHFVSQFFELQRSLMLQLPAGLVHLRPVSAIGCSVEDIVELRRDYRRAPFSTALAREKPTPPERPFLQPVEGLFDFVAPLVAADQLVGFWAFSVRPRSDAEIETLVPEAARYAEELAKVVLRSNSIEPTDGEVSQRSPSLAQMRSRLLDGAMRAREQIAAYRDVFAAVGHPIAVTDLLGRIQLANPAFEQLAATVSQPLLAMSVHNMLEQLCGLSPTAAKDTLRRVMLRGELDEAGLPVRSLETSVDYALYLHPIRRQTRGAGALQGSPFELLGLIVEISPNALDANGGARVGQAASQYTRRTWSLLDHLLRGMERLPAAAAERDVMIDHIVRGLDDSRQMLRALDAATAGGDHDVQIDLPQLLQRVRHGLMHHAAEKKVEIRVGEAGPRTVYGRPDELRAVLADALDLLLDDAAPDSAIDVGVAASKDGRSAVILLTNEGFGLPQWHVNEAMRTSANVAAGHVAASPLERLAHSAQFLDAAVVLDVQSELGRGYSVRLTVPVGPHAAT</sequence>
<protein>
    <recommendedName>
        <fullName evidence="4">PAS domain-containing protein</fullName>
    </recommendedName>
</protein>
<evidence type="ECO:0000313" key="3">
    <source>
        <dbReference type="Proteomes" id="UP001589896"/>
    </source>
</evidence>
<keyword evidence="1" id="KW-1133">Transmembrane helix</keyword>
<dbReference type="RefSeq" id="WP_386667138.1">
    <property type="nucleotide sequence ID" value="NZ_JBHLTG010000001.1"/>
</dbReference>
<feature type="transmembrane region" description="Helical" evidence="1">
    <location>
        <begin position="253"/>
        <end position="272"/>
    </location>
</feature>
<comment type="caution">
    <text evidence="2">The sequence shown here is derived from an EMBL/GenBank/DDBJ whole genome shotgun (WGS) entry which is preliminary data.</text>
</comment>
<dbReference type="Gene3D" id="3.30.450.20">
    <property type="entry name" value="PAS domain"/>
    <property type="match status" value="1"/>
</dbReference>
<dbReference type="InterPro" id="IPR036890">
    <property type="entry name" value="HATPase_C_sf"/>
</dbReference>
<feature type="transmembrane region" description="Helical" evidence="1">
    <location>
        <begin position="278"/>
        <end position="297"/>
    </location>
</feature>
<proteinExistence type="predicted"/>
<dbReference type="Proteomes" id="UP001589896">
    <property type="component" value="Unassembled WGS sequence"/>
</dbReference>
<evidence type="ECO:0000256" key="1">
    <source>
        <dbReference type="SAM" id="Phobius"/>
    </source>
</evidence>
<dbReference type="SUPFAM" id="SSF55874">
    <property type="entry name" value="ATPase domain of HSP90 chaperone/DNA topoisomerase II/histidine kinase"/>
    <property type="match status" value="1"/>
</dbReference>